<keyword evidence="1" id="KW-0472">Membrane</keyword>
<evidence type="ECO:0000313" key="3">
    <source>
        <dbReference type="Proteomes" id="UP000003434"/>
    </source>
</evidence>
<feature type="transmembrane region" description="Helical" evidence="1">
    <location>
        <begin position="140"/>
        <end position="167"/>
    </location>
</feature>
<dbReference type="Pfam" id="PF01864">
    <property type="entry name" value="CarS-like"/>
    <property type="match status" value="1"/>
</dbReference>
<dbReference type="InterPro" id="IPR032690">
    <property type="entry name" value="CarS"/>
</dbReference>
<keyword evidence="1" id="KW-0812">Transmembrane</keyword>
<feature type="transmembrane region" description="Helical" evidence="1">
    <location>
        <begin position="62"/>
        <end position="82"/>
    </location>
</feature>
<feature type="transmembrane region" description="Helical" evidence="1">
    <location>
        <begin position="12"/>
        <end position="32"/>
    </location>
</feature>
<accession>E6LK54</accession>
<sequence>MYKLYESINMIISLYISMLPVIFGGVFNMLFVKIKALSFLRIPVDCGKSIKGKRIFGDSKSVLGFIGMTFGTAVIAILWGLFLKMMNMEALNLIYKNHPNTIFLNLFTGAAFGFAYMVFELPNSFIKRRFDIDASNRGRFPINIFIFIYDQIDSMIGVMLVLSLLAGLNLKEYILAVFLGGFTHVAVNGILILFKVRKYW</sequence>
<dbReference type="Proteomes" id="UP000003434">
    <property type="component" value="Unassembled WGS sequence"/>
</dbReference>
<evidence type="ECO:0000256" key="1">
    <source>
        <dbReference type="SAM" id="Phobius"/>
    </source>
</evidence>
<dbReference type="eggNOG" id="COG0575">
    <property type="taxonomic scope" value="Bacteria"/>
</dbReference>
<dbReference type="PANTHER" id="PTHR39650">
    <property type="entry name" value="CDP-ARCHAEOL SYNTHASE"/>
    <property type="match status" value="1"/>
</dbReference>
<proteinExistence type="predicted"/>
<gene>
    <name evidence="2" type="ORF">HMPREF0381_0339</name>
</gene>
<reference evidence="2 3" key="1">
    <citation type="submission" date="2010-12" db="EMBL/GenBank/DDBJ databases">
        <authorList>
            <person name="Muzny D."/>
            <person name="Qin X."/>
            <person name="Deng J."/>
            <person name="Jiang H."/>
            <person name="Liu Y."/>
            <person name="Qu J."/>
            <person name="Song X.-Z."/>
            <person name="Zhang L."/>
            <person name="Thornton R."/>
            <person name="Coyle M."/>
            <person name="Francisco L."/>
            <person name="Jackson L."/>
            <person name="Javaid M."/>
            <person name="Korchina V."/>
            <person name="Kovar C."/>
            <person name="Mata R."/>
            <person name="Mathew T."/>
            <person name="Ngo R."/>
            <person name="Nguyen L."/>
            <person name="Nguyen N."/>
            <person name="Okwuonu G."/>
            <person name="Ongeri F."/>
            <person name="Pham C."/>
            <person name="Simmons D."/>
            <person name="Wilczek-Boney K."/>
            <person name="Hale W."/>
            <person name="Jakkamsetti A."/>
            <person name="Pham P."/>
            <person name="Ruth R."/>
            <person name="San Lucas F."/>
            <person name="Warren J."/>
            <person name="Zhang J."/>
            <person name="Zhao Z."/>
            <person name="Zhou C."/>
            <person name="Zhu D."/>
            <person name="Lee S."/>
            <person name="Bess C."/>
            <person name="Blankenburg K."/>
            <person name="Forbes L."/>
            <person name="Fu Q."/>
            <person name="Gubbala S."/>
            <person name="Hirani K."/>
            <person name="Jayaseelan J.C."/>
            <person name="Lara F."/>
            <person name="Munidasa M."/>
            <person name="Palculict T."/>
            <person name="Patil S."/>
            <person name="Pu L.-L."/>
            <person name="Saada N."/>
            <person name="Tang L."/>
            <person name="Weissenberger G."/>
            <person name="Zhu Y."/>
            <person name="Hemphill L."/>
            <person name="Shang Y."/>
            <person name="Youmans B."/>
            <person name="Ayvaz T."/>
            <person name="Ross M."/>
            <person name="Santibanez J."/>
            <person name="Aqrawi P."/>
            <person name="Gross S."/>
            <person name="Joshi V."/>
            <person name="Fowler G."/>
            <person name="Nazareth L."/>
            <person name="Reid J."/>
            <person name="Worley K."/>
            <person name="Petrosino J."/>
            <person name="Highlander S."/>
            <person name="Gibbs R."/>
        </authorList>
    </citation>
    <scope>NUCLEOTIDE SEQUENCE [LARGE SCALE GENOMIC DNA]</scope>
    <source>
        <strain evidence="2 3">DSM 3986</strain>
    </source>
</reference>
<keyword evidence="1" id="KW-1133">Transmembrane helix</keyword>
<dbReference type="PANTHER" id="PTHR39650:SF1">
    <property type="entry name" value="CDP-ARCHAEOL SYNTHASE"/>
    <property type="match status" value="1"/>
</dbReference>
<organism evidence="2 3">
    <name type="scientific">Lachnoanaerobaculum saburreum DSM 3986</name>
    <dbReference type="NCBI Taxonomy" id="887325"/>
    <lineage>
        <taxon>Bacteria</taxon>
        <taxon>Bacillati</taxon>
        <taxon>Bacillota</taxon>
        <taxon>Clostridia</taxon>
        <taxon>Lachnospirales</taxon>
        <taxon>Lachnospiraceae</taxon>
        <taxon>Lachnoanaerobaculum</taxon>
    </lineage>
</organism>
<dbReference type="AlphaFoldDB" id="E6LK54"/>
<comment type="caution">
    <text evidence="2">The sequence shown here is derived from an EMBL/GenBank/DDBJ whole genome shotgun (WGS) entry which is preliminary data.</text>
</comment>
<name>E6LK54_9FIRM</name>
<feature type="transmembrane region" description="Helical" evidence="1">
    <location>
        <begin position="173"/>
        <end position="194"/>
    </location>
</feature>
<feature type="transmembrane region" description="Helical" evidence="1">
    <location>
        <begin position="102"/>
        <end position="119"/>
    </location>
</feature>
<dbReference type="EMBL" id="AEPW01000008">
    <property type="protein sequence ID" value="EFU77694.1"/>
    <property type="molecule type" value="Genomic_DNA"/>
</dbReference>
<evidence type="ECO:0000313" key="2">
    <source>
        <dbReference type="EMBL" id="EFU77694.1"/>
    </source>
</evidence>
<protein>
    <submittedName>
        <fullName evidence="2">Putative integral membrane protein</fullName>
    </submittedName>
</protein>
<dbReference type="HOGENOM" id="CLU_095343_0_0_9"/>